<dbReference type="AlphaFoldDB" id="A0A2S0N671"/>
<dbReference type="CDD" id="cd01638">
    <property type="entry name" value="CysQ"/>
    <property type="match status" value="1"/>
</dbReference>
<dbReference type="PANTHER" id="PTHR43028">
    <property type="entry name" value="3'(2'),5'-BISPHOSPHATE NUCLEOTIDASE 1"/>
    <property type="match status" value="1"/>
</dbReference>
<keyword evidence="6 7" id="KW-0460">Magnesium</keyword>
<feature type="binding site" evidence="6">
    <location>
        <position position="221"/>
    </location>
    <ligand>
        <name>Mg(2+)</name>
        <dbReference type="ChEBI" id="CHEBI:18420"/>
        <label>2</label>
    </ligand>
</feature>
<evidence type="ECO:0000256" key="7">
    <source>
        <dbReference type="PIRSR" id="PIRSR600760-2"/>
    </source>
</evidence>
<comment type="cofactor">
    <cofactor evidence="6 7">
        <name>Mg(2+)</name>
        <dbReference type="ChEBI" id="CHEBI:18420"/>
    </cofactor>
</comment>
<feature type="binding site" evidence="7">
    <location>
        <position position="91"/>
    </location>
    <ligand>
        <name>Mg(2+)</name>
        <dbReference type="ChEBI" id="CHEBI:18420"/>
        <label>1</label>
        <note>catalytic</note>
    </ligand>
</feature>
<dbReference type="Proteomes" id="UP000237889">
    <property type="component" value="Chromosome"/>
</dbReference>
<feature type="binding site" evidence="6">
    <location>
        <position position="90"/>
    </location>
    <ligand>
        <name>Mg(2+)</name>
        <dbReference type="ChEBI" id="CHEBI:18420"/>
        <label>1</label>
    </ligand>
</feature>
<feature type="binding site" evidence="7">
    <location>
        <position position="221"/>
    </location>
    <ligand>
        <name>Mg(2+)</name>
        <dbReference type="ChEBI" id="CHEBI:18420"/>
        <label>1</label>
        <note>catalytic</note>
    </ligand>
</feature>
<feature type="binding site" evidence="7">
    <location>
        <position position="90"/>
    </location>
    <ligand>
        <name>Mg(2+)</name>
        <dbReference type="ChEBI" id="CHEBI:18420"/>
        <label>2</label>
    </ligand>
</feature>
<dbReference type="InterPro" id="IPR000760">
    <property type="entry name" value="Inositol_monophosphatase-like"/>
</dbReference>
<dbReference type="KEGG" id="phr:C6569_00285"/>
<feature type="binding site" evidence="6">
    <location>
        <position position="88"/>
    </location>
    <ligand>
        <name>Mg(2+)</name>
        <dbReference type="ChEBI" id="CHEBI:18420"/>
        <label>2</label>
    </ligand>
</feature>
<feature type="binding site" evidence="6">
    <location>
        <position position="69"/>
    </location>
    <ligand>
        <name>Mg(2+)</name>
        <dbReference type="ChEBI" id="CHEBI:18420"/>
        <label>1</label>
    </ligand>
</feature>
<dbReference type="PANTHER" id="PTHR43028:SF5">
    <property type="entry name" value="3'(2'),5'-BISPHOSPHATE NUCLEOTIDASE 1"/>
    <property type="match status" value="1"/>
</dbReference>
<name>A0A2S0N671_9HYPH</name>
<feature type="binding site" evidence="7">
    <location>
        <position position="88"/>
    </location>
    <ligand>
        <name>Mg(2+)</name>
        <dbReference type="ChEBI" id="CHEBI:18420"/>
        <label>1</label>
        <note>catalytic</note>
    </ligand>
</feature>
<comment type="subcellular location">
    <subcellularLocation>
        <location evidence="6">Cell inner membrane</location>
        <topology evidence="6">Peripheral membrane protein</topology>
        <orientation evidence="6">Cytoplasmic side</orientation>
    </subcellularLocation>
</comment>
<comment type="similarity">
    <text evidence="1 6">Belongs to the inositol monophosphatase superfamily. CysQ family.</text>
</comment>
<dbReference type="GO" id="GO:0000287">
    <property type="term" value="F:magnesium ion binding"/>
    <property type="evidence" value="ECO:0007669"/>
    <property type="project" value="UniProtKB-UniRule"/>
</dbReference>
<keyword evidence="3 6" id="KW-0997">Cell inner membrane</keyword>
<comment type="function">
    <text evidence="6">Converts adenosine-3',5'-bisphosphate (PAP) to AMP.</text>
</comment>
<keyword evidence="2 6" id="KW-1003">Cell membrane</keyword>
<evidence type="ECO:0000256" key="2">
    <source>
        <dbReference type="ARBA" id="ARBA00022475"/>
    </source>
</evidence>
<dbReference type="OrthoDB" id="9785695at2"/>
<dbReference type="Gene3D" id="3.30.540.10">
    <property type="entry name" value="Fructose-1,6-Bisphosphatase, subunit A, domain 1"/>
    <property type="match status" value="1"/>
</dbReference>
<dbReference type="Pfam" id="PF00459">
    <property type="entry name" value="Inositol_P"/>
    <property type="match status" value="1"/>
</dbReference>
<keyword evidence="4 6" id="KW-0378">Hydrolase</keyword>
<dbReference type="RefSeq" id="WP_106746972.1">
    <property type="nucleotide sequence ID" value="NZ_CP027668.1"/>
</dbReference>
<dbReference type="PROSITE" id="PS00630">
    <property type="entry name" value="IMP_2"/>
    <property type="match status" value="1"/>
</dbReference>
<dbReference type="GO" id="GO:0050427">
    <property type="term" value="P:3'-phosphoadenosine 5'-phosphosulfate metabolic process"/>
    <property type="evidence" value="ECO:0007669"/>
    <property type="project" value="TreeGrafter"/>
</dbReference>
<evidence type="ECO:0000256" key="6">
    <source>
        <dbReference type="HAMAP-Rule" id="MF_02095"/>
    </source>
</evidence>
<dbReference type="InterPro" id="IPR006240">
    <property type="entry name" value="CysQ"/>
</dbReference>
<evidence type="ECO:0000256" key="3">
    <source>
        <dbReference type="ARBA" id="ARBA00022519"/>
    </source>
</evidence>
<comment type="catalytic activity">
    <reaction evidence="6">
        <text>adenosine 3',5'-bisphosphate + H2O = AMP + phosphate</text>
        <dbReference type="Rhea" id="RHEA:10040"/>
        <dbReference type="ChEBI" id="CHEBI:15377"/>
        <dbReference type="ChEBI" id="CHEBI:43474"/>
        <dbReference type="ChEBI" id="CHEBI:58343"/>
        <dbReference type="ChEBI" id="CHEBI:456215"/>
        <dbReference type="EC" id="3.1.3.7"/>
    </reaction>
</comment>
<proteinExistence type="inferred from homology"/>
<dbReference type="HAMAP" id="MF_02095">
    <property type="entry name" value="CysQ"/>
    <property type="match status" value="1"/>
</dbReference>
<feature type="binding site" evidence="7">
    <location>
        <position position="69"/>
    </location>
    <ligand>
        <name>Mg(2+)</name>
        <dbReference type="ChEBI" id="CHEBI:18420"/>
        <label>1</label>
        <note>catalytic</note>
    </ligand>
</feature>
<protein>
    <recommendedName>
        <fullName evidence="6">3'(2'),5'-bisphosphate nucleotidase CysQ</fullName>
        <ecNumber evidence="6">3.1.3.7</ecNumber>
    </recommendedName>
    <alternativeName>
        <fullName evidence="6">3'(2'),5-bisphosphonucleoside 3'(2')-phosphohydrolase</fullName>
    </alternativeName>
    <alternativeName>
        <fullName evidence="6">3'-phosphoadenosine 5'-phosphate phosphatase</fullName>
        <shortName evidence="6">PAP phosphatase</shortName>
    </alternativeName>
</protein>
<dbReference type="PRINTS" id="PR00377">
    <property type="entry name" value="IMPHPHTASES"/>
</dbReference>
<keyword evidence="9" id="KW-1185">Reference proteome</keyword>
<feature type="binding site" evidence="6">
    <location>
        <position position="91"/>
    </location>
    <ligand>
        <name>Mg(2+)</name>
        <dbReference type="ChEBI" id="CHEBI:18420"/>
        <label>2</label>
    </ligand>
</feature>
<organism evidence="8 9">
    <name type="scientific">Phreatobacter cathodiphilus</name>
    <dbReference type="NCBI Taxonomy" id="1868589"/>
    <lineage>
        <taxon>Bacteria</taxon>
        <taxon>Pseudomonadati</taxon>
        <taxon>Pseudomonadota</taxon>
        <taxon>Alphaproteobacteria</taxon>
        <taxon>Hyphomicrobiales</taxon>
        <taxon>Phreatobacteraceae</taxon>
        <taxon>Phreatobacter</taxon>
    </lineage>
</organism>
<reference evidence="8 9" key="1">
    <citation type="submission" date="2018-03" db="EMBL/GenBank/DDBJ databases">
        <title>Genome sequencing of Phreatobacter sp.</title>
        <authorList>
            <person name="Kim S.-J."/>
            <person name="Heo J."/>
            <person name="Kwon S.-W."/>
        </authorList>
    </citation>
    <scope>NUCLEOTIDE SEQUENCE [LARGE SCALE GENOMIC DNA]</scope>
    <source>
        <strain evidence="8 9">S-12</strain>
    </source>
</reference>
<evidence type="ECO:0000256" key="1">
    <source>
        <dbReference type="ARBA" id="ARBA00005289"/>
    </source>
</evidence>
<dbReference type="EMBL" id="CP027668">
    <property type="protein sequence ID" value="AVO43642.1"/>
    <property type="molecule type" value="Genomic_DNA"/>
</dbReference>
<gene>
    <name evidence="6" type="primary">cysQ</name>
    <name evidence="8" type="ORF">C6569_00285</name>
</gene>
<dbReference type="GO" id="GO:0008441">
    <property type="term" value="F:3'(2'),5'-bisphosphate nucleotidase activity"/>
    <property type="evidence" value="ECO:0007669"/>
    <property type="project" value="UniProtKB-UniRule"/>
</dbReference>
<evidence type="ECO:0000256" key="4">
    <source>
        <dbReference type="ARBA" id="ARBA00022801"/>
    </source>
</evidence>
<keyword evidence="6 7" id="KW-0479">Metal-binding</keyword>
<dbReference type="SUPFAM" id="SSF56655">
    <property type="entry name" value="Carbohydrate phosphatase"/>
    <property type="match status" value="1"/>
</dbReference>
<keyword evidence="5 6" id="KW-0472">Membrane</keyword>
<dbReference type="InterPro" id="IPR020550">
    <property type="entry name" value="Inositol_monophosphatase_CS"/>
</dbReference>
<dbReference type="GO" id="GO:0000103">
    <property type="term" value="P:sulfate assimilation"/>
    <property type="evidence" value="ECO:0007669"/>
    <property type="project" value="TreeGrafter"/>
</dbReference>
<dbReference type="Gene3D" id="3.40.190.80">
    <property type="match status" value="1"/>
</dbReference>
<dbReference type="EC" id="3.1.3.7" evidence="6"/>
<evidence type="ECO:0000313" key="9">
    <source>
        <dbReference type="Proteomes" id="UP000237889"/>
    </source>
</evidence>
<feature type="binding site" evidence="6">
    <location>
        <position position="221"/>
    </location>
    <ligand>
        <name>substrate</name>
    </ligand>
</feature>
<feature type="binding site" evidence="6">
    <location>
        <position position="69"/>
    </location>
    <ligand>
        <name>substrate</name>
    </ligand>
</feature>
<accession>A0A2S0N671</accession>
<sequence length="271" mass="27745">MSTDFTDARLLDALGTLASTAGAAIMAHYGGASSIKSDGSPVTAADHAAEQVILAGLAGLLPEVPVLAEEAAAAGRWPASTRMLVAVDPLDGTREFISQNGEFTVNIGLIADGRPVAGVVFAPALSRLWLGAGSKAEAMELPPGAPISAATRRRTIRTRPLPAGGPVALVSRSHPDAATSAYYAGRGIGEQRPVGSSLKYTLIAEGEADVSARFASITEWDIAAAHAVLAAAGGEMTQPDGAPLVYGRAERQFRTDHFIACSGAYAAAGRR</sequence>
<feature type="binding site" evidence="6">
    <location>
        <position position="88"/>
    </location>
    <ligand>
        <name>Mg(2+)</name>
        <dbReference type="ChEBI" id="CHEBI:18420"/>
        <label>1</label>
    </ligand>
</feature>
<evidence type="ECO:0000256" key="5">
    <source>
        <dbReference type="ARBA" id="ARBA00023136"/>
    </source>
</evidence>
<dbReference type="GO" id="GO:0046854">
    <property type="term" value="P:phosphatidylinositol phosphate biosynthetic process"/>
    <property type="evidence" value="ECO:0007669"/>
    <property type="project" value="InterPro"/>
</dbReference>
<dbReference type="InterPro" id="IPR050725">
    <property type="entry name" value="CysQ/Inositol_MonoPase"/>
</dbReference>
<evidence type="ECO:0000313" key="8">
    <source>
        <dbReference type="EMBL" id="AVO43642.1"/>
    </source>
</evidence>
<feature type="binding site" evidence="6">
    <location>
        <begin position="90"/>
        <end position="93"/>
    </location>
    <ligand>
        <name>substrate</name>
    </ligand>
</feature>
<dbReference type="GO" id="GO:0005886">
    <property type="term" value="C:plasma membrane"/>
    <property type="evidence" value="ECO:0007669"/>
    <property type="project" value="UniProtKB-SubCell"/>
</dbReference>